<evidence type="ECO:0000313" key="4">
    <source>
        <dbReference type="Proteomes" id="UP000552700"/>
    </source>
</evidence>
<feature type="transmembrane region" description="Helical" evidence="1">
    <location>
        <begin position="104"/>
        <end position="121"/>
    </location>
</feature>
<keyword evidence="1" id="KW-0812">Transmembrane</keyword>
<keyword evidence="1" id="KW-1133">Transmembrane helix</keyword>
<keyword evidence="1" id="KW-0472">Membrane</keyword>
<dbReference type="AlphaFoldDB" id="A0A841J4G8"/>
<comment type="caution">
    <text evidence="3">The sequence shown here is derived from an EMBL/GenBank/DDBJ whole genome shotgun (WGS) entry which is preliminary data.</text>
</comment>
<feature type="transmembrane region" description="Helical" evidence="1">
    <location>
        <begin position="142"/>
        <end position="164"/>
    </location>
</feature>
<sequence length="167" mass="18164">MTPPDFILAIAEKLSASSLGTTIAESSWFFPALEVAHVIGLTIVVGTIAVVDLRLLNASFRHRPITRLTEETLPFTYTGFGLAVITGLLMFISDAVTYVENPALQLKFALLIIAGINIAIFHRMTYKNVAGWDLDVVPPFAARMAGAVSLASWVLIVVCGRWIAFIE</sequence>
<name>A0A841J4G8_9SPHN</name>
<evidence type="ECO:0000259" key="2">
    <source>
        <dbReference type="Pfam" id="PF20349"/>
    </source>
</evidence>
<dbReference type="InterPro" id="IPR046586">
    <property type="entry name" value="DUF6644"/>
</dbReference>
<evidence type="ECO:0000256" key="1">
    <source>
        <dbReference type="SAM" id="Phobius"/>
    </source>
</evidence>
<dbReference type="RefSeq" id="WP_184078310.1">
    <property type="nucleotide sequence ID" value="NZ_JACIJP010000001.1"/>
</dbReference>
<dbReference type="Pfam" id="PF20349">
    <property type="entry name" value="DUF6644"/>
    <property type="match status" value="1"/>
</dbReference>
<gene>
    <name evidence="3" type="ORF">FHS92_001125</name>
</gene>
<organism evidence="3 4">
    <name type="scientific">Sphingobium subterraneum</name>
    <dbReference type="NCBI Taxonomy" id="627688"/>
    <lineage>
        <taxon>Bacteria</taxon>
        <taxon>Pseudomonadati</taxon>
        <taxon>Pseudomonadota</taxon>
        <taxon>Alphaproteobacteria</taxon>
        <taxon>Sphingomonadales</taxon>
        <taxon>Sphingomonadaceae</taxon>
        <taxon>Sphingobium</taxon>
    </lineage>
</organism>
<protein>
    <recommendedName>
        <fullName evidence="2">DUF6644 domain-containing protein</fullName>
    </recommendedName>
</protein>
<dbReference type="Proteomes" id="UP000552700">
    <property type="component" value="Unassembled WGS sequence"/>
</dbReference>
<proteinExistence type="predicted"/>
<reference evidence="3 4" key="1">
    <citation type="submission" date="2020-08" db="EMBL/GenBank/DDBJ databases">
        <title>Genomic Encyclopedia of Type Strains, Phase IV (KMG-IV): sequencing the most valuable type-strain genomes for metagenomic binning, comparative biology and taxonomic classification.</title>
        <authorList>
            <person name="Goeker M."/>
        </authorList>
    </citation>
    <scope>NUCLEOTIDE SEQUENCE [LARGE SCALE GENOMIC DNA]</scope>
    <source>
        <strain evidence="3 4">DSM 102255</strain>
    </source>
</reference>
<dbReference type="EMBL" id="JACIJP010000001">
    <property type="protein sequence ID" value="MBB6123418.1"/>
    <property type="molecule type" value="Genomic_DNA"/>
</dbReference>
<evidence type="ECO:0000313" key="3">
    <source>
        <dbReference type="EMBL" id="MBB6123418.1"/>
    </source>
</evidence>
<feature type="domain" description="DUF6644" evidence="2">
    <location>
        <begin position="36"/>
        <end position="165"/>
    </location>
</feature>
<feature type="transmembrane region" description="Helical" evidence="1">
    <location>
        <begin position="28"/>
        <end position="51"/>
    </location>
</feature>
<accession>A0A841J4G8</accession>
<keyword evidence="4" id="KW-1185">Reference proteome</keyword>
<feature type="transmembrane region" description="Helical" evidence="1">
    <location>
        <begin position="72"/>
        <end position="92"/>
    </location>
</feature>